<gene>
    <name evidence="12" type="ORF">RR48_11274</name>
</gene>
<feature type="domain" description="Mediator of RNA polymerase II transcription subunit 25 von Willebrand factor type A" evidence="11">
    <location>
        <begin position="43"/>
        <end position="147"/>
    </location>
</feature>
<evidence type="ECO:0000313" key="13">
    <source>
        <dbReference type="Proteomes" id="UP000053240"/>
    </source>
</evidence>
<name>A0A194QQD5_PAPMA</name>
<evidence type="ECO:0000256" key="4">
    <source>
        <dbReference type="ARBA" id="ARBA00023015"/>
    </source>
</evidence>
<evidence type="ECO:0000256" key="7">
    <source>
        <dbReference type="ARBA" id="ARBA00023242"/>
    </source>
</evidence>
<comment type="similarity">
    <text evidence="2">Belongs to the Mediator complex subunit 25 family.</text>
</comment>
<dbReference type="InterPro" id="IPR021419">
    <property type="entry name" value="Mediator_Med25_VWA"/>
</dbReference>
<dbReference type="InParanoid" id="A0A194QQD5"/>
<dbReference type="GO" id="GO:0045944">
    <property type="term" value="P:positive regulation of transcription by RNA polymerase II"/>
    <property type="evidence" value="ECO:0007669"/>
    <property type="project" value="TreeGrafter"/>
</dbReference>
<dbReference type="InterPro" id="IPR038196">
    <property type="entry name" value="Med25_PTOV_sf"/>
</dbReference>
<feature type="domain" description="Mediator of RNA polymerase II transcription subunit 25 von Willebrand factor type A" evidence="11">
    <location>
        <begin position="180"/>
        <end position="240"/>
    </location>
</feature>
<accession>A0A194QQD5</accession>
<evidence type="ECO:0000256" key="9">
    <source>
        <dbReference type="SAM" id="Coils"/>
    </source>
</evidence>
<keyword evidence="6" id="KW-0804">Transcription</keyword>
<comment type="subcellular location">
    <subcellularLocation>
        <location evidence="1">Nucleus</location>
    </subcellularLocation>
</comment>
<evidence type="ECO:0000256" key="2">
    <source>
        <dbReference type="ARBA" id="ARBA00009102"/>
    </source>
</evidence>
<dbReference type="PANTHER" id="PTHR12433">
    <property type="entry name" value="MEDIATOR OF RNA POLYMERASE II TRANSCRIPTION SUBUNIT 25"/>
    <property type="match status" value="1"/>
</dbReference>
<evidence type="ECO:0000256" key="6">
    <source>
        <dbReference type="ARBA" id="ARBA00023163"/>
    </source>
</evidence>
<evidence type="ECO:0000313" key="12">
    <source>
        <dbReference type="EMBL" id="KPJ07718.1"/>
    </source>
</evidence>
<evidence type="ECO:0000256" key="1">
    <source>
        <dbReference type="ARBA" id="ARBA00004123"/>
    </source>
</evidence>
<dbReference type="FunCoup" id="A0A194QQD5">
    <property type="interactions" value="836"/>
</dbReference>
<dbReference type="GO" id="GO:0005667">
    <property type="term" value="C:transcription regulator complex"/>
    <property type="evidence" value="ECO:0007669"/>
    <property type="project" value="TreeGrafter"/>
</dbReference>
<dbReference type="Proteomes" id="UP000053240">
    <property type="component" value="Unassembled WGS sequence"/>
</dbReference>
<keyword evidence="4" id="KW-0805">Transcription regulation</keyword>
<dbReference type="EMBL" id="KQ461181">
    <property type="protein sequence ID" value="KPJ07718.1"/>
    <property type="molecule type" value="Genomic_DNA"/>
</dbReference>
<proteinExistence type="inferred from homology"/>
<keyword evidence="13" id="KW-1185">Reference proteome</keyword>
<evidence type="ECO:0000256" key="3">
    <source>
        <dbReference type="ARBA" id="ARBA00019694"/>
    </source>
</evidence>
<keyword evidence="5" id="KW-0010">Activator</keyword>
<evidence type="ECO:0000256" key="8">
    <source>
        <dbReference type="ARBA" id="ARBA00031958"/>
    </source>
</evidence>
<evidence type="ECO:0000259" key="11">
    <source>
        <dbReference type="Pfam" id="PF11265"/>
    </source>
</evidence>
<evidence type="ECO:0000256" key="5">
    <source>
        <dbReference type="ARBA" id="ARBA00023159"/>
    </source>
</evidence>
<sequence length="676" mass="73324">MVVNAPESPIQAEIIFVIEATSANSAYITELRTNYIVPTLEYIGGNAENRGCITEALSTALSCFDELGRTDLPMHILLLCCSPPYSAYAGGLVPQGAPATIEQAARLISERGAHLSIASAKRLPALLALYEHAGGELHQAQQRNYAKLSSATPSSVFLDCWYRRVSLTTLLLDLLRHSAPATIEQAARLISERGAHLSIASAKRLPALLALYEHAGGELHQAQQRNYAKDPRHLVLMRGYSLKERPPSPAPPPAPDVQPDIYGPARAMGAAPRAPAAGQFQRDIRAPVRPGWMGVHPQRQPIYANNSALLTQLAQPSYPPPPAAHAQGNMQRMPSLLNQGAGPSASGVAPPLKRTYIWSGILEWMEKGKTSGDQQKVTKHLPCQVSANSKDVEPELKVETWPSKLLMQLMPKQVISNIGGQYLRDSKSVLFHLQPNEVVEALTKVMVNGYAGCVHFSPMSSPPQCDIKVLILLYTPDKKAYLGFIPNNQATFVERLRKVGKSLLHTVQFGGMPSSSMGPSNIGAALSNALNSSVGVVGQMAGPTGPGMVQPQMQPHNQQTMMIANNMGGQVGNVPGVGVGGKGPRPVTQLDGLEAARQQNLEKIQHLQQTLEAAHQQEAQFKSQMDIMTHLHAAQQQEQQYKQLEPQYRPAGGAVRPTVQTQQFDDVNNYNDFLQP</sequence>
<dbReference type="InterPro" id="IPR021394">
    <property type="entry name" value="Med25_PTOV"/>
</dbReference>
<dbReference type="GO" id="GO:0016592">
    <property type="term" value="C:mediator complex"/>
    <property type="evidence" value="ECO:0007669"/>
    <property type="project" value="TreeGrafter"/>
</dbReference>
<keyword evidence="9" id="KW-0175">Coiled coil</keyword>
<feature type="domain" description="Mediator complex subunit Med25 PTOV" evidence="10">
    <location>
        <begin position="353"/>
        <end position="500"/>
    </location>
</feature>
<dbReference type="Pfam" id="PF11265">
    <property type="entry name" value="Med25_VWA"/>
    <property type="match status" value="2"/>
</dbReference>
<dbReference type="PANTHER" id="PTHR12433:SF11">
    <property type="entry name" value="MEDIATOR OF RNA POLYMERASE II TRANSCRIPTION SUBUNIT 25"/>
    <property type="match status" value="1"/>
</dbReference>
<evidence type="ECO:0000259" key="10">
    <source>
        <dbReference type="Pfam" id="PF11232"/>
    </source>
</evidence>
<dbReference type="AlphaFoldDB" id="A0A194QQD5"/>
<organism evidence="12 13">
    <name type="scientific">Papilio machaon</name>
    <name type="common">Old World swallowtail butterfly</name>
    <dbReference type="NCBI Taxonomy" id="76193"/>
    <lineage>
        <taxon>Eukaryota</taxon>
        <taxon>Metazoa</taxon>
        <taxon>Ecdysozoa</taxon>
        <taxon>Arthropoda</taxon>
        <taxon>Hexapoda</taxon>
        <taxon>Insecta</taxon>
        <taxon>Pterygota</taxon>
        <taxon>Neoptera</taxon>
        <taxon>Endopterygota</taxon>
        <taxon>Lepidoptera</taxon>
        <taxon>Glossata</taxon>
        <taxon>Ditrysia</taxon>
        <taxon>Papilionoidea</taxon>
        <taxon>Papilionidae</taxon>
        <taxon>Papilioninae</taxon>
        <taxon>Papilio</taxon>
    </lineage>
</organism>
<keyword evidence="7" id="KW-0539">Nucleus</keyword>
<dbReference type="Gene3D" id="2.40.290.30">
    <property type="entry name" value="Mediator complex subunit 25, ACID domain"/>
    <property type="match status" value="1"/>
</dbReference>
<dbReference type="Pfam" id="PF11232">
    <property type="entry name" value="Med25"/>
    <property type="match status" value="1"/>
</dbReference>
<protein>
    <recommendedName>
        <fullName evidence="3">Mediator of RNA polymerase II transcription subunit 25</fullName>
    </recommendedName>
    <alternativeName>
        <fullName evidence="8">Mediator complex subunit 25</fullName>
    </alternativeName>
</protein>
<feature type="coiled-coil region" evidence="9">
    <location>
        <begin position="590"/>
        <end position="624"/>
    </location>
</feature>
<reference evidence="12 13" key="1">
    <citation type="journal article" date="2015" name="Nat. Commun.">
        <title>Outbred genome sequencing and CRISPR/Cas9 gene editing in butterflies.</title>
        <authorList>
            <person name="Li X."/>
            <person name="Fan D."/>
            <person name="Zhang W."/>
            <person name="Liu G."/>
            <person name="Zhang L."/>
            <person name="Zhao L."/>
            <person name="Fang X."/>
            <person name="Chen L."/>
            <person name="Dong Y."/>
            <person name="Chen Y."/>
            <person name="Ding Y."/>
            <person name="Zhao R."/>
            <person name="Feng M."/>
            <person name="Zhu Y."/>
            <person name="Feng Y."/>
            <person name="Jiang X."/>
            <person name="Zhu D."/>
            <person name="Xiang H."/>
            <person name="Feng X."/>
            <person name="Li S."/>
            <person name="Wang J."/>
            <person name="Zhang G."/>
            <person name="Kronforst M.R."/>
            <person name="Wang W."/>
        </authorList>
    </citation>
    <scope>NUCLEOTIDE SEQUENCE [LARGE SCALE GENOMIC DNA]</scope>
    <source>
        <strain evidence="12">Ya'a_city_454_Pm</strain>
        <tissue evidence="12">Whole body</tissue>
    </source>
</reference>
<dbReference type="STRING" id="76193.A0A194QQD5"/>